<protein>
    <submittedName>
        <fullName evidence="2">Uncharacterized protein</fullName>
    </submittedName>
</protein>
<dbReference type="Proteomes" id="UP000179807">
    <property type="component" value="Unassembled WGS sequence"/>
</dbReference>
<dbReference type="Pfam" id="PF11913">
    <property type="entry name" value="DUF3431"/>
    <property type="match status" value="1"/>
</dbReference>
<reference evidence="2" key="1">
    <citation type="submission" date="2016-10" db="EMBL/GenBank/DDBJ databases">
        <authorList>
            <person name="Benchimol M."/>
            <person name="Almeida L.G."/>
            <person name="Vasconcelos A.T."/>
            <person name="Perreira-Neves A."/>
            <person name="Rosa I.A."/>
            <person name="Tasca T."/>
            <person name="Bogo M.R."/>
            <person name="de Souza W."/>
        </authorList>
    </citation>
    <scope>NUCLEOTIDE SEQUENCE [LARGE SCALE GENOMIC DNA]</scope>
    <source>
        <strain evidence="2">K</strain>
    </source>
</reference>
<feature type="transmembrane region" description="Helical" evidence="1">
    <location>
        <begin position="7"/>
        <end position="25"/>
    </location>
</feature>
<dbReference type="OrthoDB" id="426718at2759"/>
<name>A0A1J4J965_9EUKA</name>
<accession>A0A1J4J965</accession>
<organism evidence="2 3">
    <name type="scientific">Tritrichomonas foetus</name>
    <dbReference type="NCBI Taxonomy" id="1144522"/>
    <lineage>
        <taxon>Eukaryota</taxon>
        <taxon>Metamonada</taxon>
        <taxon>Parabasalia</taxon>
        <taxon>Tritrichomonadida</taxon>
        <taxon>Tritrichomonadidae</taxon>
        <taxon>Tritrichomonas</taxon>
    </lineage>
</organism>
<evidence type="ECO:0000313" key="2">
    <source>
        <dbReference type="EMBL" id="OHS93764.1"/>
    </source>
</evidence>
<proteinExistence type="predicted"/>
<dbReference type="RefSeq" id="XP_068346901.1">
    <property type="nucleotide sequence ID" value="XM_068496101.1"/>
</dbReference>
<gene>
    <name evidence="2" type="ORF">TRFO_11554</name>
</gene>
<dbReference type="InterPro" id="IPR021838">
    <property type="entry name" value="DUF3431"/>
</dbReference>
<keyword evidence="1" id="KW-0472">Membrane</keyword>
<dbReference type="VEuPathDB" id="TrichDB:TRFO_11554"/>
<dbReference type="GeneID" id="94830805"/>
<dbReference type="AlphaFoldDB" id="A0A1J4J965"/>
<sequence>MPQKNSISLLLISFPIILFYEYGLFSSFNEKIFSNSLTAVVLPYRMKHNPFMDQHDFDIISFGCDVAKKHKFIPKWTIDENNFIESNIVQCNPNNTAFGAREFDSLFTYFYNHYDDLRNKTIFTHAHDRSHHYPTPPLKQVAKLVKTQYFYETDYGEYFPWYIRRPITQTNDQYLAQITLYKRDYVPIMFTILEGTELMKDEFNKTLQQCLKDGHPNTIVTRSSSFFVWRDTIRHYPRNDYLKLVENIHHHIQTTKIPRYSHLMSEYLERTLQLLLARRCVRNQPPPELGKESISNCC</sequence>
<keyword evidence="3" id="KW-1185">Reference proteome</keyword>
<comment type="caution">
    <text evidence="2">The sequence shown here is derived from an EMBL/GenBank/DDBJ whole genome shotgun (WGS) entry which is preliminary data.</text>
</comment>
<evidence type="ECO:0000256" key="1">
    <source>
        <dbReference type="SAM" id="Phobius"/>
    </source>
</evidence>
<keyword evidence="1" id="KW-1133">Transmembrane helix</keyword>
<dbReference type="EMBL" id="MLAK01001371">
    <property type="protein sequence ID" value="OHS93764.1"/>
    <property type="molecule type" value="Genomic_DNA"/>
</dbReference>
<evidence type="ECO:0000313" key="3">
    <source>
        <dbReference type="Proteomes" id="UP000179807"/>
    </source>
</evidence>
<keyword evidence="1" id="KW-0812">Transmembrane</keyword>